<keyword evidence="4 6" id="KW-0408">Iron</keyword>
<dbReference type="PRINTS" id="PR00463">
    <property type="entry name" value="EP450I"/>
</dbReference>
<name>A0A8J2RKZ4_9CRUS</name>
<sequence>MFWAIICLVAAVILFFFLKWEYSTYVKTINLIPGPPKVPVMGNALLIPRNPYGSLQILQEKWPKMYGRIYRVWVGFQAFVDISSPPLMEEIMSSQKFLNKGEVYNPLLPWLGEGLLTAQEKNWRKRRRLLTPAFHFQILDNFFDTFNKNADILCQQLYRHLPEKSEMNEREIEVFPFLKRCTLDVICEAAMGIQVNAQLEDSEYLNAVQKFSLILFENFFSIWRLVPEWIFFLTPKGKEYKKNLKIIHDFTSKVITDRKMEIDEEFETKKIEKEKESQFESKKRRAFLDLMLIAAKEGADLTDTDIRNEVDTFMFEGHDTTASAAVWFLYCMGTHPEHQERVREELTDVFGDSNRACTLEDTTKLKYLECCIKESLRLYPSVPNIKRYISEDITLNGYTVPAGATISMHIYSLHRNGEVFPDPLVFKPERFEIEQIAGRHPFAFVPFSAGPRNCIGQRFALFEEKVIMSTLLRRFRFTYDTAKHGPAKPSADLVLKPHHGMPMILTPLVNDFFGSK</sequence>
<evidence type="ECO:0000313" key="8">
    <source>
        <dbReference type="EMBL" id="CAH0104471.1"/>
    </source>
</evidence>
<dbReference type="OrthoDB" id="1470350at2759"/>
<dbReference type="PANTHER" id="PTHR24291">
    <property type="entry name" value="CYTOCHROME P450 FAMILY 4"/>
    <property type="match status" value="1"/>
</dbReference>
<dbReference type="PROSITE" id="PS00086">
    <property type="entry name" value="CYTOCHROME_P450"/>
    <property type="match status" value="1"/>
</dbReference>
<evidence type="ECO:0000256" key="1">
    <source>
        <dbReference type="ARBA" id="ARBA00001971"/>
    </source>
</evidence>
<dbReference type="InterPro" id="IPR036396">
    <property type="entry name" value="Cyt_P450_sf"/>
</dbReference>
<dbReference type="GO" id="GO:0020037">
    <property type="term" value="F:heme binding"/>
    <property type="evidence" value="ECO:0007669"/>
    <property type="project" value="InterPro"/>
</dbReference>
<evidence type="ECO:0000313" key="9">
    <source>
        <dbReference type="Proteomes" id="UP000789390"/>
    </source>
</evidence>
<feature type="binding site" description="axial binding residue" evidence="6">
    <location>
        <position position="454"/>
    </location>
    <ligand>
        <name>heme</name>
        <dbReference type="ChEBI" id="CHEBI:30413"/>
    </ligand>
    <ligandPart>
        <name>Fe</name>
        <dbReference type="ChEBI" id="CHEBI:18248"/>
    </ligandPart>
</feature>
<keyword evidence="7" id="KW-0560">Oxidoreductase</keyword>
<keyword evidence="6 7" id="KW-0479">Metal-binding</keyword>
<dbReference type="InterPro" id="IPR001128">
    <property type="entry name" value="Cyt_P450"/>
</dbReference>
<dbReference type="Proteomes" id="UP000789390">
    <property type="component" value="Unassembled WGS sequence"/>
</dbReference>
<dbReference type="EMBL" id="CAKKLH010000143">
    <property type="protein sequence ID" value="CAH0104471.1"/>
    <property type="molecule type" value="Genomic_DNA"/>
</dbReference>
<organism evidence="8 9">
    <name type="scientific">Daphnia galeata</name>
    <dbReference type="NCBI Taxonomy" id="27404"/>
    <lineage>
        <taxon>Eukaryota</taxon>
        <taxon>Metazoa</taxon>
        <taxon>Ecdysozoa</taxon>
        <taxon>Arthropoda</taxon>
        <taxon>Crustacea</taxon>
        <taxon>Branchiopoda</taxon>
        <taxon>Diplostraca</taxon>
        <taxon>Cladocera</taxon>
        <taxon>Anomopoda</taxon>
        <taxon>Daphniidae</taxon>
        <taxon>Daphnia</taxon>
    </lineage>
</organism>
<dbReference type="Pfam" id="PF00067">
    <property type="entry name" value="p450"/>
    <property type="match status" value="1"/>
</dbReference>
<accession>A0A8J2RKZ4</accession>
<dbReference type="CDD" id="cd20628">
    <property type="entry name" value="CYP4"/>
    <property type="match status" value="1"/>
</dbReference>
<evidence type="ECO:0000256" key="7">
    <source>
        <dbReference type="RuleBase" id="RU000461"/>
    </source>
</evidence>
<proteinExistence type="inferred from homology"/>
<reference evidence="8" key="1">
    <citation type="submission" date="2021-11" db="EMBL/GenBank/DDBJ databases">
        <authorList>
            <person name="Schell T."/>
        </authorList>
    </citation>
    <scope>NUCLEOTIDE SEQUENCE</scope>
    <source>
        <strain evidence="8">M5</strain>
    </source>
</reference>
<dbReference type="Gene3D" id="1.10.630.10">
    <property type="entry name" value="Cytochrome P450"/>
    <property type="match status" value="1"/>
</dbReference>
<keyword evidence="5 7" id="KW-0503">Monooxygenase</keyword>
<evidence type="ECO:0000256" key="4">
    <source>
        <dbReference type="ARBA" id="ARBA00023004"/>
    </source>
</evidence>
<comment type="caution">
    <text evidence="8">The sequence shown here is derived from an EMBL/GenBank/DDBJ whole genome shotgun (WGS) entry which is preliminary data.</text>
</comment>
<dbReference type="GO" id="GO:0016705">
    <property type="term" value="F:oxidoreductase activity, acting on paired donors, with incorporation or reduction of molecular oxygen"/>
    <property type="evidence" value="ECO:0007669"/>
    <property type="project" value="InterPro"/>
</dbReference>
<dbReference type="AlphaFoldDB" id="A0A8J2RKZ4"/>
<dbReference type="PANTHER" id="PTHR24291:SF201">
    <property type="entry name" value="CYTOCHROME P450, FAMILY 4, SUBFAMILY B, POLYPEPTIDE 7"/>
    <property type="match status" value="1"/>
</dbReference>
<comment type="cofactor">
    <cofactor evidence="1 6">
        <name>heme</name>
        <dbReference type="ChEBI" id="CHEBI:30413"/>
    </cofactor>
</comment>
<dbReference type="SUPFAM" id="SSF48264">
    <property type="entry name" value="Cytochrome P450"/>
    <property type="match status" value="1"/>
</dbReference>
<dbReference type="PRINTS" id="PR00385">
    <property type="entry name" value="P450"/>
</dbReference>
<dbReference type="InterPro" id="IPR017972">
    <property type="entry name" value="Cyt_P450_CS"/>
</dbReference>
<dbReference type="InterPro" id="IPR002401">
    <property type="entry name" value="Cyt_P450_E_grp-I"/>
</dbReference>
<gene>
    <name evidence="8" type="ORF">DGAL_LOCUS7377</name>
</gene>
<evidence type="ECO:0000256" key="6">
    <source>
        <dbReference type="PIRSR" id="PIRSR602401-1"/>
    </source>
</evidence>
<dbReference type="GO" id="GO:0005506">
    <property type="term" value="F:iron ion binding"/>
    <property type="evidence" value="ECO:0007669"/>
    <property type="project" value="InterPro"/>
</dbReference>
<protein>
    <submittedName>
        <fullName evidence="8">Uncharacterized protein</fullName>
    </submittedName>
</protein>
<evidence type="ECO:0000256" key="3">
    <source>
        <dbReference type="ARBA" id="ARBA00022617"/>
    </source>
</evidence>
<evidence type="ECO:0000256" key="2">
    <source>
        <dbReference type="ARBA" id="ARBA00010617"/>
    </source>
</evidence>
<keyword evidence="9" id="KW-1185">Reference proteome</keyword>
<dbReference type="GO" id="GO:0004497">
    <property type="term" value="F:monooxygenase activity"/>
    <property type="evidence" value="ECO:0007669"/>
    <property type="project" value="UniProtKB-KW"/>
</dbReference>
<dbReference type="InterPro" id="IPR050196">
    <property type="entry name" value="Cytochrome_P450_Monoox"/>
</dbReference>
<keyword evidence="3 6" id="KW-0349">Heme</keyword>
<comment type="similarity">
    <text evidence="2 7">Belongs to the cytochrome P450 family.</text>
</comment>
<evidence type="ECO:0000256" key="5">
    <source>
        <dbReference type="ARBA" id="ARBA00023033"/>
    </source>
</evidence>